<dbReference type="EMBL" id="MDZA01000423">
    <property type="protein sequence ID" value="OGX82893.1"/>
    <property type="molecule type" value="Genomic_DNA"/>
</dbReference>
<name>A0A1G1SWB1_9BACT</name>
<proteinExistence type="predicted"/>
<accession>A0A1G1SWB1</accession>
<dbReference type="Proteomes" id="UP000177506">
    <property type="component" value="Unassembled WGS sequence"/>
</dbReference>
<protein>
    <submittedName>
        <fullName evidence="1">Uncharacterized protein</fullName>
    </submittedName>
</protein>
<comment type="caution">
    <text evidence="1">The sequence shown here is derived from an EMBL/GenBank/DDBJ whole genome shotgun (WGS) entry which is preliminary data.</text>
</comment>
<evidence type="ECO:0000313" key="1">
    <source>
        <dbReference type="EMBL" id="OGX82893.1"/>
    </source>
</evidence>
<evidence type="ECO:0000313" key="2">
    <source>
        <dbReference type="Proteomes" id="UP000177506"/>
    </source>
</evidence>
<sequence>MLKELLTQGHDARIFTNCGFHPKLYLLRKGTKYNAFLGSSNGTANGLFHNVELNAMLDEQAACKELLRWFKATGEGGKRITESFLKSYKPLQQQRRSEAEQVDNEQKGLQTILDDNDALVQAIQKLRRKGRRYNELCASRQEDLKQLRTSLDFPRFKKLDLESFMRNPSLGTVMGFNRPKIRQNVPGFTLLLRFLYRRRNTSIAATVDTALGPDYKLEGVSTASITKLLTIIDPERFCSWNKRSGGILGKLGYEIERGTSLGQKYERLCNVLKSVAEECDVEDLAVLDLCLIEVEGTH</sequence>
<dbReference type="Gene3D" id="3.30.870.10">
    <property type="entry name" value="Endonuclease Chain A"/>
    <property type="match status" value="1"/>
</dbReference>
<gene>
    <name evidence="1" type="ORF">BEN49_13140</name>
</gene>
<organism evidence="1 2">
    <name type="scientific">Hymenobacter coccineus</name>
    <dbReference type="NCBI Taxonomy" id="1908235"/>
    <lineage>
        <taxon>Bacteria</taxon>
        <taxon>Pseudomonadati</taxon>
        <taxon>Bacteroidota</taxon>
        <taxon>Cytophagia</taxon>
        <taxon>Cytophagales</taxon>
        <taxon>Hymenobacteraceae</taxon>
        <taxon>Hymenobacter</taxon>
    </lineage>
</organism>
<reference evidence="1 2" key="1">
    <citation type="submission" date="2016-08" db="EMBL/GenBank/DDBJ databases">
        <title>Hymenobacter coccineus sp. nov., Hymenobacter lapidarius sp. nov. and Hymenobacter glacialis sp. nov., isolated from Antarctic soil.</title>
        <authorList>
            <person name="Sedlacek I."/>
            <person name="Kralova S."/>
            <person name="Kyrova K."/>
            <person name="Maslanova I."/>
            <person name="Stankova E."/>
            <person name="Vrbovska V."/>
            <person name="Nemec M."/>
            <person name="Bartak M."/>
            <person name="Svec P."/>
            <person name="Busse H.-J."/>
            <person name="Pantucek R."/>
        </authorList>
    </citation>
    <scope>NUCLEOTIDE SEQUENCE [LARGE SCALE GENOMIC DNA]</scope>
    <source>
        <strain evidence="1 2">CCM 8649</strain>
    </source>
</reference>
<dbReference type="AlphaFoldDB" id="A0A1G1SWB1"/>
<keyword evidence="2" id="KW-1185">Reference proteome</keyword>